<protein>
    <recommendedName>
        <fullName evidence="3">Lipoprotein</fullName>
    </recommendedName>
</protein>
<proteinExistence type="predicted"/>
<dbReference type="PROSITE" id="PS51257">
    <property type="entry name" value="PROKAR_LIPOPROTEIN"/>
    <property type="match status" value="1"/>
</dbReference>
<gene>
    <name evidence="1" type="ORF">PTQ27_04475</name>
</gene>
<evidence type="ECO:0008006" key="3">
    <source>
        <dbReference type="Google" id="ProtNLM"/>
    </source>
</evidence>
<reference evidence="1 2" key="1">
    <citation type="submission" date="2023-02" db="EMBL/GenBank/DDBJ databases">
        <title>Mannheimia cairiniae sp. nov., a novel species of Mannheimia obtained from moscovy ducks (Cairina moschata) and reclassification of Mannheimia ovis as heterotypic synonym of Mannheimia pernigra.</title>
        <authorList>
            <person name="Christensen H."/>
        </authorList>
    </citation>
    <scope>NUCLEOTIDE SEQUENCE [LARGE SCALE GENOMIC DNA]</scope>
    <source>
        <strain evidence="1 2">AT1</strain>
    </source>
</reference>
<dbReference type="RefSeq" id="WP_273747883.1">
    <property type="nucleotide sequence ID" value="NZ_JAQSJE010000003.1"/>
</dbReference>
<name>A0ABT5MNQ2_9PAST</name>
<dbReference type="EMBL" id="JAQSJE010000003">
    <property type="protein sequence ID" value="MDD0823730.1"/>
    <property type="molecule type" value="Genomic_DNA"/>
</dbReference>
<dbReference type="Proteomes" id="UP001221909">
    <property type="component" value="Unassembled WGS sequence"/>
</dbReference>
<comment type="caution">
    <text evidence="1">The sequence shown here is derived from an EMBL/GenBank/DDBJ whole genome shotgun (WGS) entry which is preliminary data.</text>
</comment>
<keyword evidence="2" id="KW-1185">Reference proteome</keyword>
<accession>A0ABT5MNQ2</accession>
<organism evidence="1 2">
    <name type="scientific">Mannheimia cairinae</name>
    <dbReference type="NCBI Taxonomy" id="3025936"/>
    <lineage>
        <taxon>Bacteria</taxon>
        <taxon>Pseudomonadati</taxon>
        <taxon>Pseudomonadota</taxon>
        <taxon>Gammaproteobacteria</taxon>
        <taxon>Pasteurellales</taxon>
        <taxon>Pasteurellaceae</taxon>
        <taxon>Mannheimia</taxon>
    </lineage>
</organism>
<sequence>MKTLALLTALLGLVGCDLVQSKQAKNYIGNNLTEICVDNVVYLIYSGDKKGGITPKVNKDFYPYTYTNKEERQNGKTTQ</sequence>
<evidence type="ECO:0000313" key="1">
    <source>
        <dbReference type="EMBL" id="MDD0823730.1"/>
    </source>
</evidence>
<evidence type="ECO:0000313" key="2">
    <source>
        <dbReference type="Proteomes" id="UP001221909"/>
    </source>
</evidence>